<proteinExistence type="predicted"/>
<keyword evidence="2" id="KW-1185">Reference proteome</keyword>
<dbReference type="EMBL" id="BX294133">
    <property type="protein sequence ID" value="CAD71348.1"/>
    <property type="molecule type" value="Genomic_DNA"/>
</dbReference>
<accession>Q7UZD5</accession>
<reference evidence="1 2" key="1">
    <citation type="journal article" date="2003" name="Proc. Natl. Acad. Sci. U.S.A.">
        <title>Complete genome sequence of the marine planctomycete Pirellula sp. strain 1.</title>
        <authorList>
            <person name="Gloeckner F.O."/>
            <person name="Kube M."/>
            <person name="Bauer M."/>
            <person name="Teeling H."/>
            <person name="Lombardot T."/>
            <person name="Ludwig W."/>
            <person name="Gade D."/>
            <person name="Beck A."/>
            <person name="Borzym K."/>
            <person name="Heitmann K."/>
            <person name="Rabus R."/>
            <person name="Schlesner H."/>
            <person name="Amann R."/>
            <person name="Reinhardt R."/>
        </authorList>
    </citation>
    <scope>NUCLEOTIDE SEQUENCE [LARGE SCALE GENOMIC DNA]</scope>
    <source>
        <strain evidence="2">DSM 10527 / NCIMB 13988 / SH1</strain>
    </source>
</reference>
<dbReference type="OrthoDB" id="286694at2"/>
<organism evidence="1 2">
    <name type="scientific">Rhodopirellula baltica (strain DSM 10527 / NCIMB 13988 / SH1)</name>
    <dbReference type="NCBI Taxonomy" id="243090"/>
    <lineage>
        <taxon>Bacteria</taxon>
        <taxon>Pseudomonadati</taxon>
        <taxon>Planctomycetota</taxon>
        <taxon>Planctomycetia</taxon>
        <taxon>Pirellulales</taxon>
        <taxon>Pirellulaceae</taxon>
        <taxon>Rhodopirellula</taxon>
    </lineage>
</organism>
<gene>
    <name evidence="1" type="ordered locus">RB35</name>
</gene>
<dbReference type="InParanoid" id="Q7UZD5"/>
<evidence type="ECO:0000313" key="2">
    <source>
        <dbReference type="Proteomes" id="UP000001025"/>
    </source>
</evidence>
<dbReference type="RefSeq" id="WP_011117702.1">
    <property type="nucleotide sequence ID" value="NC_005027.1"/>
</dbReference>
<dbReference type="AlphaFoldDB" id="Q7UZD5"/>
<dbReference type="KEGG" id="rba:RB35"/>
<dbReference type="PATRIC" id="fig|243090.15.peg.23"/>
<sequence>MDDITRAKILAAAEKLFDRDALYKLASSVSETQKRKSLRFWQDEMLSELSKRVGVDITSKPHFIDVFKGTAEKYYTPLSPDGQAELDEAKQQLRDQVNKIGKKVRKITRGGQETIPPGVPQEPLNDAAREIGFHVAFSLQELVESLLRHAEEDVRSKRNLHICCELIRARHLGANVPVPTLIELANDSVDAAIDDFDAGRTSLEGWYRPLSEGIFACAFLGMNRKMARLCQWATPRKKPGYEGPLDNEIQELTLVTAGLFQGSLKPGFVRKLSRCSESRKTRIRLLANMVQAIYDCDQDAFQISTQKAVQNYRKRKTPDPNLAILSKYLPVHINTAYYAGLCHGMTRCGFPDSVAAYLCDIFDDSKLYN</sequence>
<protein>
    <submittedName>
        <fullName evidence="1">Uncharacterized protein</fullName>
    </submittedName>
</protein>
<dbReference type="HOGENOM" id="CLU_749811_0_0_0"/>
<dbReference type="EnsemblBacteria" id="CAD71348">
    <property type="protein sequence ID" value="CAD71348"/>
    <property type="gene ID" value="RB35"/>
</dbReference>
<evidence type="ECO:0000313" key="1">
    <source>
        <dbReference type="EMBL" id="CAD71348.1"/>
    </source>
</evidence>
<dbReference type="STRING" id="243090.RB35"/>
<dbReference type="Proteomes" id="UP000001025">
    <property type="component" value="Chromosome"/>
</dbReference>
<name>Q7UZD5_RHOBA</name>